<sequence>MSTVRLHAIFLAVGALMALPAAGAAAAPGQRAAQLVELRPLAGDVTTFATAVNDGGLVVGYSAVSGSLSPRRAVRWDNTGTPTDLGTLGGALSTADAVNDNGQITGFAELANGQVHAARWSADGRITDLGTLPGGTTSYGGDIAPDGTVVGTSDASDGLRHAVKWGPRGRITDLGLPAGTEASWAGLVNAAGDVVGGAATHLGVITSLRWNRDNVMVPLPGLDGSGAYAYDLAADGTAVGEADTSAAGYPVRWDRAGHLTQLSAQRGAAGAIGADGTIVGHVEDHAVKWDRQGRPITLGALPDGAQSWARDVNGRGVVVGNVMRSDIAAGRAVYWDRNGRIVELPTPDGAQDGGAEKINRSGLVIGGFSLVSGGHHAVLWK</sequence>
<dbReference type="EMBL" id="CP127173">
    <property type="protein sequence ID" value="WIV53884.1"/>
    <property type="molecule type" value="Genomic_DNA"/>
</dbReference>
<evidence type="ECO:0000313" key="3">
    <source>
        <dbReference type="Proteomes" id="UP001227101"/>
    </source>
</evidence>
<reference evidence="2 3" key="1">
    <citation type="submission" date="2023-06" db="EMBL/GenBank/DDBJ databases">
        <authorList>
            <person name="Oyuntsetseg B."/>
            <person name="Kim S.B."/>
        </authorList>
    </citation>
    <scope>NUCLEOTIDE SEQUENCE [LARGE SCALE GENOMIC DNA]</scope>
    <source>
        <strain evidence="2 3">2-2</strain>
    </source>
</reference>
<feature type="chain" id="PRO_5046369758" description="Extracellular repeat protein, HAF family" evidence="1">
    <location>
        <begin position="27"/>
        <end position="381"/>
    </location>
</feature>
<dbReference type="Proteomes" id="UP001227101">
    <property type="component" value="Chromosome"/>
</dbReference>
<protein>
    <recommendedName>
        <fullName evidence="4">Extracellular repeat protein, HAF family</fullName>
    </recommendedName>
</protein>
<keyword evidence="3" id="KW-1185">Reference proteome</keyword>
<feature type="signal peptide" evidence="1">
    <location>
        <begin position="1"/>
        <end position="26"/>
    </location>
</feature>
<evidence type="ECO:0008006" key="4">
    <source>
        <dbReference type="Google" id="ProtNLM"/>
    </source>
</evidence>
<dbReference type="NCBIfam" id="TIGR02913">
    <property type="entry name" value="HAF_rpt"/>
    <property type="match status" value="2"/>
</dbReference>
<gene>
    <name evidence="2" type="ORF">QP939_34100</name>
</gene>
<proteinExistence type="predicted"/>
<name>A0ABY8XE45_9PSEU</name>
<evidence type="ECO:0000313" key="2">
    <source>
        <dbReference type="EMBL" id="WIV53884.1"/>
    </source>
</evidence>
<evidence type="ECO:0000256" key="1">
    <source>
        <dbReference type="SAM" id="SignalP"/>
    </source>
</evidence>
<organism evidence="2 3">
    <name type="scientific">Amycolatopsis nalaikhensis</name>
    <dbReference type="NCBI Taxonomy" id="715472"/>
    <lineage>
        <taxon>Bacteria</taxon>
        <taxon>Bacillati</taxon>
        <taxon>Actinomycetota</taxon>
        <taxon>Actinomycetes</taxon>
        <taxon>Pseudonocardiales</taxon>
        <taxon>Pseudonocardiaceae</taxon>
        <taxon>Amycolatopsis</taxon>
    </lineage>
</organism>
<keyword evidence="1" id="KW-0732">Signal</keyword>
<dbReference type="RefSeq" id="WP_285450384.1">
    <property type="nucleotide sequence ID" value="NZ_CP127173.1"/>
</dbReference>
<accession>A0ABY8XE45</accession>
<dbReference type="InterPro" id="IPR014262">
    <property type="entry name" value="HAF_rpt"/>
</dbReference>